<dbReference type="GO" id="GO:0046854">
    <property type="term" value="P:phosphatidylinositol phosphate biosynthetic process"/>
    <property type="evidence" value="ECO:0007669"/>
    <property type="project" value="InterPro"/>
</dbReference>
<dbReference type="InterPro" id="IPR011009">
    <property type="entry name" value="Kinase-like_dom_sf"/>
</dbReference>
<dbReference type="InterPro" id="IPR042236">
    <property type="entry name" value="PI3K_accessory_sf"/>
</dbReference>
<dbReference type="Gene3D" id="1.10.1070.11">
    <property type="entry name" value="Phosphatidylinositol 3-/4-kinase, catalytic domain"/>
    <property type="match status" value="1"/>
</dbReference>
<dbReference type="FunFam" id="1.10.1070.11:FF:000012">
    <property type="entry name" value="Phosphatidylinositol 4-kinase alpha 1"/>
    <property type="match status" value="1"/>
</dbReference>
<dbReference type="PROSITE" id="PS00915">
    <property type="entry name" value="PI3_4_KINASE_1"/>
    <property type="match status" value="1"/>
</dbReference>
<dbReference type="SMART" id="SM00146">
    <property type="entry name" value="PI3Kc"/>
    <property type="match status" value="1"/>
</dbReference>
<evidence type="ECO:0000259" key="10">
    <source>
        <dbReference type="PROSITE" id="PS51545"/>
    </source>
</evidence>
<feature type="region of interest" description="Disordered" evidence="8">
    <location>
        <begin position="640"/>
        <end position="664"/>
    </location>
</feature>
<feature type="region of interest" description="Disordered" evidence="8">
    <location>
        <begin position="449"/>
        <end position="481"/>
    </location>
</feature>
<sequence length="1885" mass="194505">MNGHRLPSPTQGDALSSVRLLVNQVVTSTDTKSAGAASSQLIQLLSSPASQHGSLDAVLLDLQPLLGPGNGNPSSTLLDAHSGLGAACAACLVQRIRDSPAPDQALGSLLRALPRPAAASLLRGLGLGSRAVNTSWGEAEWRAAAALAARGAAALDREEAGCVAQAAAGALDAALSPILLPASRPRGVAGPIPPTPQATAAMAAVGAAAAAASGSLEAEERVLALHGAAILGCLAAAAPLVFGGRASTALLLTAAGVAASLRVTLARRGSGEGDPATEHPASDGAGHPSIVTEGPRPLIGVHDALAFLAPLLTEAQRVAAAELRAVVGPRLGKRAALEALLDVDLGVPLTRGGGLDGAGGGLQASRPAHGLLLALAEVGAASLAAGWGAGCAAALATLLRPGASGGAGAALVQARAAALDLVHAQRDGGGGVDLAEVVIGLFASGLHAGPAPAPDEPPANAQAASTHEKPPTAGTQDQSRGKAPLALLLARLGRLAEEAGRPRAALAARRALFAGYRAEPPVVSPQALLRLADGGGAGDTSRAGQPPLEPALLALFLDCHRAGLAPVRLAGVLPALAAAAAACGAEERDAAWRRRDHARLWLAIGAARLARVGRVLPRGDDPATSPALGRLAAAAPDLSELGWRSEGPGPGLPAPATPGGGAESGRELEATLAALVGGVAGTPPATPAAAARLVALLTQELAAAHHAPFSRLARPPGAALLAALARLDPGDPAAPWLERGLDQALRTMCLRARRETALGCGEEADAAAEALERAAANLVESLSEREAVVGAVPKNRPWTTGHGACALRLLRELTEWMPCLLYSRPVVRATLGLGGGGPDAPPAAQEWLQRMPRLAAARAPGAASAAFETVLMEGLLGPGSGESAPTLASPAVLPAMLALEPGEEGGAGHRGFLMWTAKVRALGAAQTQLRGLEGAAAHDALLAAAMHGLQGAGDEDQPLANRCLEAAALLILGLAEDKETTQDQAPSTPRRPGRSLLRLEGATPARALLRALCRAPLEAGDEGAAAAAAATAWHWLAAALGPVARSAVLEELAGAWRGAIAARRGIYAGGAAPHAGFAADAEAQRGAATAADAALAAQLPADAASLRAMRAQHLCVAFLLDARAALEGDARAEAQRARRTLAALSSAALEPGAGLGRAAAACATRFRLAQLALRCADAEPGAPAAQRAHRARVSLALDSALEWFDAPVAWHQADGAALRWCPLDSLSASTHRSTLREATRAVSAVQEAVARLPIWPASDRLSVEDAKQRLALLRFLLSSELERLAVWESPLDTKAHAAVACDWPTVAQWETLAAAAWIASPRLALALKDRFPGFPALRLELERFVLVNAAAKSLQLLPQAGALLAEMAGEPAAADKLVHLQSWAPLPLLQALAVVNSAGGKKPEVLEYLSRSLHECNPEEVAFFLPQLVQMLRTDHDGVVARFLLDAAAVSVHFAVVLACQLRSEGTPPDEAFDPQVRRSGWSAPKDSGLWQVADKLRTRLMSGLPEDVANLLKDELAYFDDITEVSGKLYPVHKDKRKSAAVEFLKAVELPRGDLFLPTNPDCTVLAHIPESAAPMQSAAKCPILVAFKVHVRQDVHPGFADGEVEEAGSQGSGKEDEEPETRACIFKVGDDCRQDILALQVIGLLKKAFLTAGLDLYLLPYGVIATGYECGIIEVIPNSKSRAQLGELTDGGLAEVFAREHGPPGTERHEAARQNFIRSCAGYAVASYLLQSKDRHNGNIMLDGDGHLLHIDFGFILGISPGGNLGFENAAFKLSYEMTEIIDPARSKTSPSYLHFKELCIKGFLTARSSAESIVATVAMMASSHLPCFRGPKTAVELRHRFRLDLGEKEAAAHMDGLVEAAYGRWTTGFYDWIQYLQNNIPK</sequence>
<dbReference type="SUPFAM" id="SSF56112">
    <property type="entry name" value="Protein kinase-like (PK-like)"/>
    <property type="match status" value="1"/>
</dbReference>
<dbReference type="EC" id="2.7.1.67" evidence="3"/>
<keyword evidence="7" id="KW-0067">ATP-binding</keyword>
<feature type="domain" description="PIK helical" evidence="10">
    <location>
        <begin position="1310"/>
        <end position="1487"/>
    </location>
</feature>
<dbReference type="Pfam" id="PF19274">
    <property type="entry name" value="PI4K_N"/>
    <property type="match status" value="1"/>
</dbReference>
<dbReference type="InterPro" id="IPR015433">
    <property type="entry name" value="PI3/4_kinase"/>
</dbReference>
<evidence type="ECO:0000313" key="11">
    <source>
        <dbReference type="EMBL" id="JAT75599.1"/>
    </source>
</evidence>
<dbReference type="Gene3D" id="1.25.40.70">
    <property type="entry name" value="Phosphatidylinositol 3-kinase, accessory domain (PIK)"/>
    <property type="match status" value="1"/>
</dbReference>
<dbReference type="GO" id="GO:0005737">
    <property type="term" value="C:cytoplasm"/>
    <property type="evidence" value="ECO:0007669"/>
    <property type="project" value="TreeGrafter"/>
</dbReference>
<keyword evidence="5" id="KW-0547">Nucleotide-binding</keyword>
<dbReference type="SMART" id="SM00145">
    <property type="entry name" value="PI3Ka"/>
    <property type="match status" value="1"/>
</dbReference>
<dbReference type="InterPro" id="IPR001263">
    <property type="entry name" value="PI3K_accessory_dom"/>
</dbReference>
<dbReference type="InterPro" id="IPR045495">
    <property type="entry name" value="PI4K_N"/>
</dbReference>
<keyword evidence="6" id="KW-0418">Kinase</keyword>
<dbReference type="SUPFAM" id="SSF48371">
    <property type="entry name" value="ARM repeat"/>
    <property type="match status" value="1"/>
</dbReference>
<evidence type="ECO:0000256" key="2">
    <source>
        <dbReference type="ARBA" id="ARBA00006209"/>
    </source>
</evidence>
<dbReference type="GO" id="GO:0004430">
    <property type="term" value="F:1-phosphatidylinositol 4-kinase activity"/>
    <property type="evidence" value="ECO:0007669"/>
    <property type="project" value="UniProtKB-EC"/>
</dbReference>
<dbReference type="PANTHER" id="PTHR10048">
    <property type="entry name" value="PHOSPHATIDYLINOSITOL KINASE"/>
    <property type="match status" value="1"/>
</dbReference>
<reference evidence="11" key="1">
    <citation type="submission" date="2015-08" db="EMBL/GenBank/DDBJ databases">
        <authorList>
            <person name="Babu N.S."/>
            <person name="Beckwith C.J."/>
            <person name="Beseler K.G."/>
            <person name="Brison A."/>
            <person name="Carone J.V."/>
            <person name="Caskin T.P."/>
            <person name="Diamond M."/>
            <person name="Durham M.E."/>
            <person name="Foxe J.M."/>
            <person name="Go M."/>
            <person name="Henderson B.A."/>
            <person name="Jones I.B."/>
            <person name="McGettigan J.A."/>
            <person name="Micheletti S.J."/>
            <person name="Nasrallah M.E."/>
            <person name="Ortiz D."/>
            <person name="Piller C.R."/>
            <person name="Privatt S.R."/>
            <person name="Schneider S.L."/>
            <person name="Sharp S."/>
            <person name="Smith T.C."/>
            <person name="Stanton J.D."/>
            <person name="Ullery H.E."/>
            <person name="Wilson R.J."/>
            <person name="Serrano M.G."/>
            <person name="Buck G."/>
            <person name="Lee V."/>
            <person name="Wang Y."/>
            <person name="Carvalho R."/>
            <person name="Voegtly L."/>
            <person name="Shi R."/>
            <person name="Duckworth R."/>
            <person name="Johnson A."/>
            <person name="Loviza R."/>
            <person name="Walstead R."/>
            <person name="Shah Z."/>
            <person name="Kiflezghi M."/>
            <person name="Wade K."/>
            <person name="Ball S.L."/>
            <person name="Bradley K.W."/>
            <person name="Asai D.J."/>
            <person name="Bowman C.A."/>
            <person name="Russell D.A."/>
            <person name="Pope W.H."/>
            <person name="Jacobs-Sera D."/>
            <person name="Hendrix R.W."/>
            <person name="Hatfull G.F."/>
        </authorList>
    </citation>
    <scope>NUCLEOTIDE SEQUENCE</scope>
</reference>
<dbReference type="InterPro" id="IPR016024">
    <property type="entry name" value="ARM-type_fold"/>
</dbReference>
<evidence type="ECO:0000256" key="4">
    <source>
        <dbReference type="ARBA" id="ARBA00022679"/>
    </source>
</evidence>
<evidence type="ECO:0000256" key="7">
    <source>
        <dbReference type="ARBA" id="ARBA00022840"/>
    </source>
</evidence>
<dbReference type="Gene3D" id="3.30.1010.10">
    <property type="entry name" value="Phosphatidylinositol 3-kinase Catalytic Subunit, Chain A, domain 4"/>
    <property type="match status" value="1"/>
</dbReference>
<dbReference type="CDD" id="cd05167">
    <property type="entry name" value="PI4Kc_III_alpha"/>
    <property type="match status" value="1"/>
</dbReference>
<comment type="catalytic activity">
    <reaction evidence="1">
        <text>a 1,2-diacyl-sn-glycero-3-phospho-(1D-myo-inositol) + ATP = a 1,2-diacyl-sn-glycero-3-phospho-(1D-myo-inositol 4-phosphate) + ADP + H(+)</text>
        <dbReference type="Rhea" id="RHEA:19877"/>
        <dbReference type="ChEBI" id="CHEBI:15378"/>
        <dbReference type="ChEBI" id="CHEBI:30616"/>
        <dbReference type="ChEBI" id="CHEBI:57880"/>
        <dbReference type="ChEBI" id="CHEBI:58178"/>
        <dbReference type="ChEBI" id="CHEBI:456216"/>
        <dbReference type="EC" id="2.7.1.67"/>
    </reaction>
</comment>
<feature type="region of interest" description="Disordered" evidence="8">
    <location>
        <begin position="268"/>
        <end position="293"/>
    </location>
</feature>
<dbReference type="FunFam" id="3.30.1010.10:FF:000014">
    <property type="entry name" value="Phosphatidylinositol 4-kinase STT4"/>
    <property type="match status" value="1"/>
</dbReference>
<dbReference type="PROSITE" id="PS51545">
    <property type="entry name" value="PIK_HELICAL"/>
    <property type="match status" value="1"/>
</dbReference>
<dbReference type="InterPro" id="IPR036940">
    <property type="entry name" value="PI3/4_kinase_cat_sf"/>
</dbReference>
<comment type="similarity">
    <text evidence="2">Belongs to the PI3/PI4-kinase family. Type III PI4K subfamily.</text>
</comment>
<evidence type="ECO:0000256" key="1">
    <source>
        <dbReference type="ARBA" id="ARBA00001686"/>
    </source>
</evidence>
<dbReference type="EMBL" id="GDKF01003023">
    <property type="protein sequence ID" value="JAT75599.1"/>
    <property type="molecule type" value="Transcribed_RNA"/>
</dbReference>
<feature type="domain" description="PI3K/PI4K catalytic" evidence="9">
    <location>
        <begin position="1601"/>
        <end position="1869"/>
    </location>
</feature>
<evidence type="ECO:0000259" key="9">
    <source>
        <dbReference type="PROSITE" id="PS50290"/>
    </source>
</evidence>
<feature type="region of interest" description="Disordered" evidence="8">
    <location>
        <begin position="1602"/>
        <end position="1622"/>
    </location>
</feature>
<name>A0A1D2A8Q8_AUXPR</name>
<dbReference type="GO" id="GO:0005524">
    <property type="term" value="F:ATP binding"/>
    <property type="evidence" value="ECO:0007669"/>
    <property type="project" value="UniProtKB-KW"/>
</dbReference>
<evidence type="ECO:0000256" key="5">
    <source>
        <dbReference type="ARBA" id="ARBA00022741"/>
    </source>
</evidence>
<dbReference type="InterPro" id="IPR018936">
    <property type="entry name" value="PI3/4_kinase_CS"/>
</dbReference>
<dbReference type="GO" id="GO:0005886">
    <property type="term" value="C:plasma membrane"/>
    <property type="evidence" value="ECO:0007669"/>
    <property type="project" value="TreeGrafter"/>
</dbReference>
<evidence type="ECO:0000256" key="6">
    <source>
        <dbReference type="ARBA" id="ARBA00022777"/>
    </source>
</evidence>
<dbReference type="Pfam" id="PF00613">
    <property type="entry name" value="PI3Ka"/>
    <property type="match status" value="1"/>
</dbReference>
<dbReference type="PANTHER" id="PTHR10048:SF15">
    <property type="entry name" value="PHOSPHATIDYLINOSITOL 4-KINASE ALPHA"/>
    <property type="match status" value="1"/>
</dbReference>
<evidence type="ECO:0000256" key="3">
    <source>
        <dbReference type="ARBA" id="ARBA00012169"/>
    </source>
</evidence>
<evidence type="ECO:0000256" key="8">
    <source>
        <dbReference type="SAM" id="MobiDB-lite"/>
    </source>
</evidence>
<gene>
    <name evidence="11" type="ORF">g.65912</name>
</gene>
<keyword evidence="4" id="KW-0808">Transferase</keyword>
<dbReference type="GO" id="GO:0048015">
    <property type="term" value="P:phosphatidylinositol-mediated signaling"/>
    <property type="evidence" value="ECO:0007669"/>
    <property type="project" value="TreeGrafter"/>
</dbReference>
<organism evidence="11">
    <name type="scientific">Auxenochlorella protothecoides</name>
    <name type="common">Green microalga</name>
    <name type="synonym">Chlorella protothecoides</name>
    <dbReference type="NCBI Taxonomy" id="3075"/>
    <lineage>
        <taxon>Eukaryota</taxon>
        <taxon>Viridiplantae</taxon>
        <taxon>Chlorophyta</taxon>
        <taxon>core chlorophytes</taxon>
        <taxon>Trebouxiophyceae</taxon>
        <taxon>Chlorellales</taxon>
        <taxon>Chlorellaceae</taxon>
        <taxon>Auxenochlorella</taxon>
    </lineage>
</organism>
<dbReference type="PROSITE" id="PS50290">
    <property type="entry name" value="PI3_4_KINASE_3"/>
    <property type="match status" value="1"/>
</dbReference>
<proteinExistence type="inferred from homology"/>
<dbReference type="InterPro" id="IPR000403">
    <property type="entry name" value="PI3/4_kinase_cat_dom"/>
</dbReference>
<dbReference type="Pfam" id="PF00454">
    <property type="entry name" value="PI3_PI4_kinase"/>
    <property type="match status" value="1"/>
</dbReference>
<protein>
    <recommendedName>
        <fullName evidence="3">1-phosphatidylinositol 4-kinase</fullName>
        <ecNumber evidence="3">2.7.1.67</ecNumber>
    </recommendedName>
</protein>
<accession>A0A1D2A8Q8</accession>